<reference evidence="1 2" key="1">
    <citation type="journal article" date="2021" name="Front. Genet.">
        <title>Chromosome-Level Genome Assembly Reveals Significant Gene Expansion in the Toll and IMD Signaling Pathways of Dendrolimus kikuchii.</title>
        <authorList>
            <person name="Zhou J."/>
            <person name="Wu P."/>
            <person name="Xiong Z."/>
            <person name="Liu N."/>
            <person name="Zhao N."/>
            <person name="Ji M."/>
            <person name="Qiu Y."/>
            <person name="Yang B."/>
        </authorList>
    </citation>
    <scope>NUCLEOTIDE SEQUENCE [LARGE SCALE GENOMIC DNA]</scope>
    <source>
        <strain evidence="1">Ann1</strain>
    </source>
</reference>
<name>A0ACC1CWT4_9NEOP</name>
<comment type="caution">
    <text evidence="1">The sequence shown here is derived from an EMBL/GenBank/DDBJ whole genome shotgun (WGS) entry which is preliminary data.</text>
</comment>
<evidence type="ECO:0000313" key="1">
    <source>
        <dbReference type="EMBL" id="KAJ0176020.1"/>
    </source>
</evidence>
<sequence>MNRSKNILRLALHGTQSNHDDSPISVEEQIEILHSEHSSRMGSPMTVSHTEVQRESPLTTEQRVTIAEMENLGFIGDEYDTIPIYSNKSPLSVFRINKDFELLESSVPSIEKPLTPIFTPIASIHSIGSPSITETYGNPLIEDLLTSIDDSDDSVVDPNYQPEEEENQCSPTSPVMTSSLVQIVPPGSIINLQVEESPTLESNLDGQEVKKCKKKNTGKLEEKH</sequence>
<protein>
    <submittedName>
        <fullName evidence="1">Uncharacterized protein</fullName>
    </submittedName>
</protein>
<organism evidence="1 2">
    <name type="scientific">Dendrolimus kikuchii</name>
    <dbReference type="NCBI Taxonomy" id="765133"/>
    <lineage>
        <taxon>Eukaryota</taxon>
        <taxon>Metazoa</taxon>
        <taxon>Ecdysozoa</taxon>
        <taxon>Arthropoda</taxon>
        <taxon>Hexapoda</taxon>
        <taxon>Insecta</taxon>
        <taxon>Pterygota</taxon>
        <taxon>Neoptera</taxon>
        <taxon>Endopterygota</taxon>
        <taxon>Lepidoptera</taxon>
        <taxon>Glossata</taxon>
        <taxon>Ditrysia</taxon>
        <taxon>Bombycoidea</taxon>
        <taxon>Lasiocampidae</taxon>
        <taxon>Dendrolimus</taxon>
    </lineage>
</organism>
<dbReference type="Proteomes" id="UP000824533">
    <property type="component" value="Linkage Group LG14"/>
</dbReference>
<keyword evidence="2" id="KW-1185">Reference proteome</keyword>
<accession>A0ACC1CWT4</accession>
<dbReference type="EMBL" id="CM034400">
    <property type="protein sequence ID" value="KAJ0176020.1"/>
    <property type="molecule type" value="Genomic_DNA"/>
</dbReference>
<evidence type="ECO:0000313" key="2">
    <source>
        <dbReference type="Proteomes" id="UP000824533"/>
    </source>
</evidence>
<proteinExistence type="predicted"/>
<gene>
    <name evidence="1" type="ORF">K1T71_008194</name>
</gene>